<evidence type="ECO:0000313" key="2">
    <source>
        <dbReference type="EMBL" id="KAI7731650.1"/>
    </source>
</evidence>
<dbReference type="PANTHER" id="PTHR36884:SF1">
    <property type="entry name" value="FIP1[V]-LIKE PROTEIN"/>
    <property type="match status" value="1"/>
</dbReference>
<feature type="region of interest" description="Disordered" evidence="1">
    <location>
        <begin position="239"/>
        <end position="272"/>
    </location>
</feature>
<feature type="compositionally biased region" description="Basic and acidic residues" evidence="1">
    <location>
        <begin position="178"/>
        <end position="211"/>
    </location>
</feature>
<proteinExistence type="predicted"/>
<evidence type="ECO:0000313" key="3">
    <source>
        <dbReference type="Proteomes" id="UP001206925"/>
    </source>
</evidence>
<dbReference type="AlphaFoldDB" id="A0AAD5G789"/>
<dbReference type="GO" id="GO:0003723">
    <property type="term" value="F:RNA binding"/>
    <property type="evidence" value="ECO:0007669"/>
    <property type="project" value="TreeGrafter"/>
</dbReference>
<gene>
    <name evidence="2" type="ORF">M8C21_020329</name>
</gene>
<dbReference type="InterPro" id="IPR044976">
    <property type="entry name" value="FIPS5/FIPS3-like"/>
</dbReference>
<dbReference type="Proteomes" id="UP001206925">
    <property type="component" value="Unassembled WGS sequence"/>
</dbReference>
<protein>
    <submittedName>
        <fullName evidence="2">Uncharacterized protein</fullName>
    </submittedName>
</protein>
<comment type="caution">
    <text evidence="2">The sequence shown here is derived from an EMBL/GenBank/DDBJ whole genome shotgun (WGS) entry which is preliminary data.</text>
</comment>
<feature type="compositionally biased region" description="Basic and acidic residues" evidence="1">
    <location>
        <begin position="252"/>
        <end position="263"/>
    </location>
</feature>
<organism evidence="2 3">
    <name type="scientific">Ambrosia artemisiifolia</name>
    <name type="common">Common ragweed</name>
    <dbReference type="NCBI Taxonomy" id="4212"/>
    <lineage>
        <taxon>Eukaryota</taxon>
        <taxon>Viridiplantae</taxon>
        <taxon>Streptophyta</taxon>
        <taxon>Embryophyta</taxon>
        <taxon>Tracheophyta</taxon>
        <taxon>Spermatophyta</taxon>
        <taxon>Magnoliopsida</taxon>
        <taxon>eudicotyledons</taxon>
        <taxon>Gunneridae</taxon>
        <taxon>Pentapetalae</taxon>
        <taxon>asterids</taxon>
        <taxon>campanulids</taxon>
        <taxon>Asterales</taxon>
        <taxon>Asteraceae</taxon>
        <taxon>Asteroideae</taxon>
        <taxon>Heliantheae alliance</taxon>
        <taxon>Heliantheae</taxon>
        <taxon>Ambrosia</taxon>
    </lineage>
</organism>
<accession>A0AAD5G789</accession>
<evidence type="ECO:0000256" key="1">
    <source>
        <dbReference type="SAM" id="MobiDB-lite"/>
    </source>
</evidence>
<dbReference type="GO" id="GO:0016607">
    <property type="term" value="C:nuclear speck"/>
    <property type="evidence" value="ECO:0007669"/>
    <property type="project" value="TreeGrafter"/>
</dbReference>
<feature type="region of interest" description="Disordered" evidence="1">
    <location>
        <begin position="1"/>
        <end position="28"/>
    </location>
</feature>
<reference evidence="2" key="1">
    <citation type="submission" date="2022-06" db="EMBL/GenBank/DDBJ databases">
        <title>Uncovering the hologenomic basis of an extraordinary plant invasion.</title>
        <authorList>
            <person name="Bieker V.C."/>
            <person name="Martin M.D."/>
            <person name="Gilbert T."/>
            <person name="Hodgins K."/>
            <person name="Battlay P."/>
            <person name="Petersen B."/>
            <person name="Wilson J."/>
        </authorList>
    </citation>
    <scope>NUCLEOTIDE SEQUENCE</scope>
    <source>
        <strain evidence="2">AA19_3_7</strain>
        <tissue evidence="2">Leaf</tissue>
    </source>
</reference>
<keyword evidence="3" id="KW-1185">Reference proteome</keyword>
<dbReference type="EMBL" id="JAMZMK010010412">
    <property type="protein sequence ID" value="KAI7731650.1"/>
    <property type="molecule type" value="Genomic_DNA"/>
</dbReference>
<name>A0AAD5G789_AMBAR</name>
<dbReference type="GO" id="GO:0006397">
    <property type="term" value="P:mRNA processing"/>
    <property type="evidence" value="ECO:0007669"/>
    <property type="project" value="InterPro"/>
</dbReference>
<sequence>MEEMKDWGEDGVQAGEGGGERNELGGGDVGRVDGAQKMGFGRHGYHSFHSQFKYVRPGAAPIPGAGPAAVGRALGQVCPPGGLLPFAGRGRGEWQETIKRLKKLMVRLTIHCLLLEGIEKITTVRIVSSRGNTEERASDQNPMTRKSLKKYKGKENVSSEDEEQQDSRKAHNGPSTKLPEESIKPQENIEKSKSLLEEKNEDAKPLEDKHLDTVEKLKKRNERFKLPMPIEKEALAVKKIENEPLVSALPETRPESEVKPERPARKRRLTSG</sequence>
<dbReference type="PANTHER" id="PTHR36884">
    <property type="entry name" value="FIP1[III]-LIKE PROTEIN"/>
    <property type="match status" value="1"/>
</dbReference>
<feature type="region of interest" description="Disordered" evidence="1">
    <location>
        <begin position="129"/>
        <end position="211"/>
    </location>
</feature>